<dbReference type="GO" id="GO:0003796">
    <property type="term" value="F:lysozyme activity"/>
    <property type="evidence" value="ECO:0007669"/>
    <property type="project" value="UniProtKB-EC"/>
</dbReference>
<dbReference type="PROSITE" id="PS51348">
    <property type="entry name" value="GLYCOSYL_HYDROL_F22_2"/>
    <property type="match status" value="1"/>
</dbReference>
<dbReference type="InterPro" id="IPR023346">
    <property type="entry name" value="Lysozyme-like_dom_sf"/>
</dbReference>
<organism evidence="10">
    <name type="scientific">Aedes albopictus</name>
    <name type="common">Asian tiger mosquito</name>
    <name type="synonym">Stegomyia albopicta</name>
    <dbReference type="NCBI Taxonomy" id="7160"/>
    <lineage>
        <taxon>Eukaryota</taxon>
        <taxon>Metazoa</taxon>
        <taxon>Ecdysozoa</taxon>
        <taxon>Arthropoda</taxon>
        <taxon>Hexapoda</taxon>
        <taxon>Insecta</taxon>
        <taxon>Pterygota</taxon>
        <taxon>Neoptera</taxon>
        <taxon>Endopterygota</taxon>
        <taxon>Diptera</taxon>
        <taxon>Nematocera</taxon>
        <taxon>Culicoidea</taxon>
        <taxon>Culicidae</taxon>
        <taxon>Culicinae</taxon>
        <taxon>Aedini</taxon>
        <taxon>Aedes</taxon>
        <taxon>Stegomyia</taxon>
    </lineage>
</organism>
<keyword evidence="8" id="KW-0732">Signal</keyword>
<name>A0A023EFF3_AEDAL</name>
<dbReference type="AlphaFoldDB" id="A0A023EFF3"/>
<dbReference type="PRINTS" id="PR00135">
    <property type="entry name" value="LYZLACT"/>
</dbReference>
<dbReference type="EC" id="3.2.1.17" evidence="3"/>
<dbReference type="PANTHER" id="PTHR11407:SF63">
    <property type="entry name" value="LYSOZYME C"/>
    <property type="match status" value="1"/>
</dbReference>
<dbReference type="PROSITE" id="PS00128">
    <property type="entry name" value="GLYCOSYL_HYDROL_F22_1"/>
    <property type="match status" value="1"/>
</dbReference>
<dbReference type="GO" id="GO:0031640">
    <property type="term" value="P:killing of cells of another organism"/>
    <property type="evidence" value="ECO:0007669"/>
    <property type="project" value="UniProtKB-KW"/>
</dbReference>
<dbReference type="EMBL" id="GAPW01005551">
    <property type="protein sequence ID" value="JAC08047.1"/>
    <property type="molecule type" value="mRNA"/>
</dbReference>
<reference evidence="10" key="1">
    <citation type="journal article" date="2014" name="PLoS Negl. Trop. Dis.">
        <title>Identification and characterization of seminal fluid proteins in the Asian tiger mosquito, Aedes albopictus.</title>
        <authorList>
            <person name="Boes K.E."/>
            <person name="Ribeiro J.M."/>
            <person name="Wong A."/>
            <person name="Harrington L.C."/>
            <person name="Wolfner M.F."/>
            <person name="Sirot L.K."/>
        </authorList>
    </citation>
    <scope>NUCLEOTIDE SEQUENCE</scope>
    <source>
        <tissue evidence="10">Reproductive organs</tissue>
    </source>
</reference>
<evidence type="ECO:0000259" key="9">
    <source>
        <dbReference type="PROSITE" id="PS00128"/>
    </source>
</evidence>
<dbReference type="VEuPathDB" id="VectorBase:AALC636_027770"/>
<dbReference type="PRINTS" id="PR00137">
    <property type="entry name" value="LYSOZYME"/>
</dbReference>
<dbReference type="InterPro" id="IPR019799">
    <property type="entry name" value="Glyco_hydro_22_CS"/>
</dbReference>
<dbReference type="Gene3D" id="1.10.530.10">
    <property type="match status" value="1"/>
</dbReference>
<keyword evidence="6" id="KW-0378">Hydrolase</keyword>
<dbReference type="SMART" id="SM00263">
    <property type="entry name" value="LYZ1"/>
    <property type="match status" value="1"/>
</dbReference>
<dbReference type="Pfam" id="PF00062">
    <property type="entry name" value="Lys"/>
    <property type="match status" value="1"/>
</dbReference>
<keyword evidence="4" id="KW-0929">Antimicrobial</keyword>
<evidence type="ECO:0000256" key="2">
    <source>
        <dbReference type="ARBA" id="ARBA00010859"/>
    </source>
</evidence>
<feature type="chain" id="PRO_5001518938" description="lysozyme" evidence="8">
    <location>
        <begin position="25"/>
        <end position="149"/>
    </location>
</feature>
<evidence type="ECO:0000313" key="10">
    <source>
        <dbReference type="EMBL" id="JAC08047.1"/>
    </source>
</evidence>
<evidence type="ECO:0000256" key="8">
    <source>
        <dbReference type="SAM" id="SignalP"/>
    </source>
</evidence>
<keyword evidence="4" id="KW-0081">Bacteriolytic enzyme</keyword>
<comment type="similarity">
    <text evidence="2 7">Belongs to the glycosyl hydrolase 22 family.</text>
</comment>
<dbReference type="InterPro" id="IPR001916">
    <property type="entry name" value="Glyco_hydro_22"/>
</dbReference>
<evidence type="ECO:0000256" key="5">
    <source>
        <dbReference type="ARBA" id="ARBA00023157"/>
    </source>
</evidence>
<proteinExistence type="evidence at transcript level"/>
<protein>
    <recommendedName>
        <fullName evidence="3">lysozyme</fullName>
        <ecNumber evidence="3">3.2.1.17</ecNumber>
    </recommendedName>
</protein>
<evidence type="ECO:0000256" key="1">
    <source>
        <dbReference type="ARBA" id="ARBA00000632"/>
    </source>
</evidence>
<feature type="domain" description="Glycosyl hydrolases family 22 (GH22)" evidence="9">
    <location>
        <begin position="98"/>
        <end position="116"/>
    </location>
</feature>
<evidence type="ECO:0000256" key="7">
    <source>
        <dbReference type="RuleBase" id="RU004440"/>
    </source>
</evidence>
<dbReference type="PANTHER" id="PTHR11407">
    <property type="entry name" value="LYSOZYME C"/>
    <property type="match status" value="1"/>
</dbReference>
<dbReference type="FunFam" id="1.10.530.10:FF:000001">
    <property type="entry name" value="Lysozyme C"/>
    <property type="match status" value="1"/>
</dbReference>
<dbReference type="SUPFAM" id="SSF53955">
    <property type="entry name" value="Lysozyme-like"/>
    <property type="match status" value="1"/>
</dbReference>
<dbReference type="InterPro" id="IPR000974">
    <property type="entry name" value="Glyco_hydro_22_lys"/>
</dbReference>
<evidence type="ECO:0000256" key="4">
    <source>
        <dbReference type="ARBA" id="ARBA00022638"/>
    </source>
</evidence>
<dbReference type="VEuPathDB" id="VectorBase:AALFPA_058943"/>
<dbReference type="CDD" id="cd16899">
    <property type="entry name" value="LYZ_C_invert"/>
    <property type="match status" value="1"/>
</dbReference>
<evidence type="ECO:0000256" key="3">
    <source>
        <dbReference type="ARBA" id="ARBA00012732"/>
    </source>
</evidence>
<dbReference type="GO" id="GO:0042742">
    <property type="term" value="P:defense response to bacterium"/>
    <property type="evidence" value="ECO:0007669"/>
    <property type="project" value="UniProtKB-KW"/>
</dbReference>
<evidence type="ECO:0000256" key="6">
    <source>
        <dbReference type="ARBA" id="ARBA00023295"/>
    </source>
</evidence>
<accession>A0A023EFF3</accession>
<keyword evidence="5" id="KW-1015">Disulfide bond</keyword>
<feature type="signal peptide" evidence="8">
    <location>
        <begin position="1"/>
        <end position="24"/>
    </location>
</feature>
<dbReference type="VEuPathDB" id="VectorBase:AALF021807"/>
<comment type="catalytic activity">
    <reaction evidence="1">
        <text>Hydrolysis of (1-&gt;4)-beta-linkages between N-acetylmuramic acid and N-acetyl-D-glucosamine residues in a peptidoglycan and between N-acetyl-D-glucosamine residues in chitodextrins.</text>
        <dbReference type="EC" id="3.2.1.17"/>
    </reaction>
</comment>
<sequence>MKKVNLLIVLVGFMGLLLGPQAEAKKFDKCSLAKALLAQGFSKADLRNWVCLVQNESGMDTTKKNNNRNGSTDWGLFQINDRYWCDPQDKSKKASNECKIKCSELLNADISKASTCAKKIHKRHGYRAWYGWINRCEGKALPDLSKCNL</sequence>
<keyword evidence="6" id="KW-0326">Glycosidase</keyword>